<evidence type="ECO:0000256" key="12">
    <source>
        <dbReference type="ARBA" id="ARBA00023317"/>
    </source>
</evidence>
<evidence type="ECO:0000256" key="3">
    <source>
        <dbReference type="ARBA" id="ARBA00012142"/>
    </source>
</evidence>
<dbReference type="GO" id="GO:0004743">
    <property type="term" value="F:pyruvate kinase activity"/>
    <property type="evidence" value="ECO:0007669"/>
    <property type="project" value="UniProtKB-EC"/>
</dbReference>
<evidence type="ECO:0000259" key="14">
    <source>
        <dbReference type="Pfam" id="PF00224"/>
    </source>
</evidence>
<dbReference type="UniPathway" id="UPA00109">
    <property type="reaction ID" value="UER00188"/>
</dbReference>
<evidence type="ECO:0000256" key="13">
    <source>
        <dbReference type="RuleBase" id="RU000504"/>
    </source>
</evidence>
<comment type="pathway">
    <text evidence="1 13">Carbohydrate degradation; glycolysis; pyruvate from D-glyceraldehyde 3-phosphate: step 5/5.</text>
</comment>
<keyword evidence="9 13" id="KW-0460">Magnesium</keyword>
<dbReference type="Proteomes" id="UP000070355">
    <property type="component" value="Unassembled WGS sequence"/>
</dbReference>
<reference evidence="17" key="1">
    <citation type="submission" date="2016-01" db="EMBL/GenBank/DDBJ databases">
        <authorList>
            <person name="Mitreva M."/>
            <person name="Pepin K.H."/>
            <person name="Mihindukulasuriya K.A."/>
            <person name="Fulton R."/>
            <person name="Fronick C."/>
            <person name="O'Laughlin M."/>
            <person name="Miner T."/>
            <person name="Herter B."/>
            <person name="Rosa B.A."/>
            <person name="Cordes M."/>
            <person name="Tomlinson C."/>
            <person name="Wollam A."/>
            <person name="Palsikar V.B."/>
            <person name="Mardis E.R."/>
            <person name="Wilson R.K."/>
        </authorList>
    </citation>
    <scope>NUCLEOTIDE SEQUENCE [LARGE SCALE GENOMIC DNA]</scope>
    <source>
        <strain evidence="17">DNF01167</strain>
    </source>
</reference>
<evidence type="ECO:0000256" key="10">
    <source>
        <dbReference type="ARBA" id="ARBA00022958"/>
    </source>
</evidence>
<dbReference type="InterPro" id="IPR015793">
    <property type="entry name" value="Pyrv_Knase_brl"/>
</dbReference>
<dbReference type="InterPro" id="IPR015795">
    <property type="entry name" value="Pyrv_Knase_C"/>
</dbReference>
<keyword evidence="11 13" id="KW-0324">Glycolysis</keyword>
<keyword evidence="6" id="KW-0547">Nucleotide-binding</keyword>
<evidence type="ECO:0000256" key="4">
    <source>
        <dbReference type="ARBA" id="ARBA00022679"/>
    </source>
</evidence>
<dbReference type="InterPro" id="IPR015813">
    <property type="entry name" value="Pyrv/PenolPyrv_kinase-like_dom"/>
</dbReference>
<keyword evidence="12 16" id="KW-0670">Pyruvate</keyword>
<dbReference type="SUPFAM" id="SSF52935">
    <property type="entry name" value="PK C-terminal domain-like"/>
    <property type="match status" value="1"/>
</dbReference>
<dbReference type="InterPro" id="IPR040442">
    <property type="entry name" value="Pyrv_kinase-like_dom_sf"/>
</dbReference>
<dbReference type="PATRIC" id="fig|1379.3.peg.1064"/>
<feature type="domain" description="Pyruvate kinase barrel" evidence="14">
    <location>
        <begin position="81"/>
        <end position="231"/>
    </location>
</feature>
<dbReference type="RefSeq" id="WP_060914232.1">
    <property type="nucleotide sequence ID" value="NZ_KQ959961.1"/>
</dbReference>
<dbReference type="GO" id="GO:0000287">
    <property type="term" value="F:magnesium ion binding"/>
    <property type="evidence" value="ECO:0007669"/>
    <property type="project" value="InterPro"/>
</dbReference>
<dbReference type="InterPro" id="IPR001697">
    <property type="entry name" value="Pyr_Knase"/>
</dbReference>
<name>A0A133ZVW8_9BACL</name>
<dbReference type="InterPro" id="IPR036918">
    <property type="entry name" value="Pyrv_Knase_C_sf"/>
</dbReference>
<evidence type="ECO:0000256" key="6">
    <source>
        <dbReference type="ARBA" id="ARBA00022741"/>
    </source>
</evidence>
<dbReference type="EC" id="2.7.1.40" evidence="3 13"/>
<dbReference type="AlphaFoldDB" id="A0A133ZVW8"/>
<dbReference type="SUPFAM" id="SSF51621">
    <property type="entry name" value="Phosphoenolpyruvate/pyruvate domain"/>
    <property type="match status" value="1"/>
</dbReference>
<feature type="domain" description="Pyruvate kinase C-terminal" evidence="15">
    <location>
        <begin position="265"/>
        <end position="366"/>
    </location>
</feature>
<keyword evidence="8" id="KW-0067">ATP-binding</keyword>
<evidence type="ECO:0000256" key="7">
    <source>
        <dbReference type="ARBA" id="ARBA00022777"/>
    </source>
</evidence>
<accession>A0A133ZVW8</accession>
<keyword evidence="10" id="KW-0630">Potassium</keyword>
<evidence type="ECO:0000256" key="11">
    <source>
        <dbReference type="ARBA" id="ARBA00023152"/>
    </source>
</evidence>
<keyword evidence="4 13" id="KW-0808">Transferase</keyword>
<dbReference type="GO" id="GO:0016301">
    <property type="term" value="F:kinase activity"/>
    <property type="evidence" value="ECO:0007669"/>
    <property type="project" value="UniProtKB-KW"/>
</dbReference>
<evidence type="ECO:0000256" key="5">
    <source>
        <dbReference type="ARBA" id="ARBA00022723"/>
    </source>
</evidence>
<dbReference type="GO" id="GO:0005524">
    <property type="term" value="F:ATP binding"/>
    <property type="evidence" value="ECO:0007669"/>
    <property type="project" value="UniProtKB-KW"/>
</dbReference>
<dbReference type="GO" id="GO:0030955">
    <property type="term" value="F:potassium ion binding"/>
    <property type="evidence" value="ECO:0007669"/>
    <property type="project" value="InterPro"/>
</dbReference>
<dbReference type="Gene3D" id="3.40.1380.20">
    <property type="entry name" value="Pyruvate kinase, C-terminal domain"/>
    <property type="match status" value="1"/>
</dbReference>
<dbReference type="PANTHER" id="PTHR11817">
    <property type="entry name" value="PYRUVATE KINASE"/>
    <property type="match status" value="1"/>
</dbReference>
<evidence type="ECO:0000313" key="16">
    <source>
        <dbReference type="EMBL" id="KXB59574.1"/>
    </source>
</evidence>
<dbReference type="Pfam" id="PF02887">
    <property type="entry name" value="PK_C"/>
    <property type="match status" value="1"/>
</dbReference>
<dbReference type="Pfam" id="PF00224">
    <property type="entry name" value="PK"/>
    <property type="match status" value="1"/>
</dbReference>
<gene>
    <name evidence="16" type="ORF">HMPREF3186_01079</name>
</gene>
<dbReference type="OrthoDB" id="2987312at2"/>
<evidence type="ECO:0000256" key="9">
    <source>
        <dbReference type="ARBA" id="ARBA00022842"/>
    </source>
</evidence>
<dbReference type="STRING" id="1379.HMPREF3186_01079"/>
<keyword evidence="7 13" id="KW-0418">Kinase</keyword>
<evidence type="ECO:0000313" key="17">
    <source>
        <dbReference type="Proteomes" id="UP000070355"/>
    </source>
</evidence>
<evidence type="ECO:0000256" key="1">
    <source>
        <dbReference type="ARBA" id="ARBA00004997"/>
    </source>
</evidence>
<evidence type="ECO:0000259" key="15">
    <source>
        <dbReference type="Pfam" id="PF02887"/>
    </source>
</evidence>
<organism evidence="16 17">
    <name type="scientific">Gemella haemolysans</name>
    <dbReference type="NCBI Taxonomy" id="1379"/>
    <lineage>
        <taxon>Bacteria</taxon>
        <taxon>Bacillati</taxon>
        <taxon>Bacillota</taxon>
        <taxon>Bacilli</taxon>
        <taxon>Bacillales</taxon>
        <taxon>Gemellaceae</taxon>
        <taxon>Gemella</taxon>
    </lineage>
</organism>
<comment type="catalytic activity">
    <reaction evidence="13">
        <text>pyruvate + ATP = phosphoenolpyruvate + ADP + H(+)</text>
        <dbReference type="Rhea" id="RHEA:18157"/>
        <dbReference type="ChEBI" id="CHEBI:15361"/>
        <dbReference type="ChEBI" id="CHEBI:15378"/>
        <dbReference type="ChEBI" id="CHEBI:30616"/>
        <dbReference type="ChEBI" id="CHEBI:58702"/>
        <dbReference type="ChEBI" id="CHEBI:456216"/>
        <dbReference type="EC" id="2.7.1.40"/>
    </reaction>
</comment>
<keyword evidence="5" id="KW-0479">Metal-binding</keyword>
<dbReference type="Gene3D" id="3.20.20.60">
    <property type="entry name" value="Phosphoenolpyruvate-binding domains"/>
    <property type="match status" value="1"/>
</dbReference>
<dbReference type="EMBL" id="LSDC01000070">
    <property type="protein sequence ID" value="KXB59574.1"/>
    <property type="molecule type" value="Genomic_DNA"/>
</dbReference>
<evidence type="ECO:0000256" key="2">
    <source>
        <dbReference type="ARBA" id="ARBA00008663"/>
    </source>
</evidence>
<comment type="similarity">
    <text evidence="2 13">Belongs to the pyruvate kinase family.</text>
</comment>
<comment type="caution">
    <text evidence="16">The sequence shown here is derived from an EMBL/GenBank/DDBJ whole genome shotgun (WGS) entry which is preliminary data.</text>
</comment>
<dbReference type="PRINTS" id="PR01050">
    <property type="entry name" value="PYRUVTKNASE"/>
</dbReference>
<sequence length="383" mass="43095">MTRKAKIIATLGNSTEGILEEIVARGADAVLIDTYYGSTEESIDRINKIKELRDKLGKNTAIIYDLDHIYAESKYKLIKIEEENVHFACQNDVDFVACPFVSNLDEIRKVKDILQVQGKKDIGLIVKIDCKEAYENIDEIIQFADSIMINRDELGMELPYQNLPSIQKEIIRKANDATVEVILTTQMLHSMIYNPRPTRAEVSDVANAVIDGVDAIMLIEETATGSYPKEALQTVDKIISYVETQDRVFDRNEDEYKNHKMDIAHAISLSTKYLLDSIDVNNIVTYTKSGSTAKFIARYKPKVQILAVVPSKQNARKLALTRGVTTFIEERTLPMEEMLNLAPKFAKESGLAKEGDYILITAGQPDLGKDNVPPTDFVNIRQV</sequence>
<evidence type="ECO:0000256" key="8">
    <source>
        <dbReference type="ARBA" id="ARBA00022840"/>
    </source>
</evidence>
<proteinExistence type="inferred from homology"/>
<protein>
    <recommendedName>
        <fullName evidence="3 13">Pyruvate kinase</fullName>
        <ecNumber evidence="3 13">2.7.1.40</ecNumber>
    </recommendedName>
</protein>